<organism evidence="2 3">
    <name type="scientific">Caldivirga maquilingensis (strain ATCC 700844 / DSM 13496 / JCM 10307 / IC-167)</name>
    <dbReference type="NCBI Taxonomy" id="397948"/>
    <lineage>
        <taxon>Archaea</taxon>
        <taxon>Thermoproteota</taxon>
        <taxon>Thermoprotei</taxon>
        <taxon>Thermoproteales</taxon>
        <taxon>Thermoproteaceae</taxon>
        <taxon>Caldivirga</taxon>
    </lineage>
</organism>
<keyword evidence="3" id="KW-1185">Reference proteome</keyword>
<dbReference type="OrthoDB" id="384289at2157"/>
<name>A8MBS0_CALMQ</name>
<dbReference type="NCBIfam" id="TIGR02537">
    <property type="entry name" value="arch_flag_Nterm"/>
    <property type="match status" value="1"/>
</dbReference>
<keyword evidence="1" id="KW-1133">Transmembrane helix</keyword>
<dbReference type="EMBL" id="CP000852">
    <property type="protein sequence ID" value="ABW01263.1"/>
    <property type="molecule type" value="Genomic_DNA"/>
</dbReference>
<evidence type="ECO:0000256" key="1">
    <source>
        <dbReference type="SAM" id="Phobius"/>
    </source>
</evidence>
<dbReference type="InterPro" id="IPR013373">
    <property type="entry name" value="Flagellin/pilin_N_arc"/>
</dbReference>
<dbReference type="KEGG" id="cma:Cmaq_0418"/>
<evidence type="ECO:0000313" key="3">
    <source>
        <dbReference type="Proteomes" id="UP000001137"/>
    </source>
</evidence>
<dbReference type="eggNOG" id="arCOG03871">
    <property type="taxonomic scope" value="Archaea"/>
</dbReference>
<protein>
    <recommendedName>
        <fullName evidence="4">Archaeal Type IV pilin N-terminal domain-containing protein</fullName>
    </recommendedName>
</protein>
<reference evidence="2 3" key="1">
    <citation type="submission" date="2007-10" db="EMBL/GenBank/DDBJ databases">
        <title>Complete sequence of Caldivirga maquilingensis IC-167.</title>
        <authorList>
            <consortium name="US DOE Joint Genome Institute"/>
            <person name="Copeland A."/>
            <person name="Lucas S."/>
            <person name="Lapidus A."/>
            <person name="Barry K."/>
            <person name="Glavina del Rio T."/>
            <person name="Dalin E."/>
            <person name="Tice H."/>
            <person name="Pitluck S."/>
            <person name="Saunders E."/>
            <person name="Brettin T."/>
            <person name="Bruce D."/>
            <person name="Detter J.C."/>
            <person name="Han C."/>
            <person name="Schmutz J."/>
            <person name="Larimer F."/>
            <person name="Land M."/>
            <person name="Hauser L."/>
            <person name="Kyrpides N."/>
            <person name="Ivanova N."/>
            <person name="Biddle J.F."/>
            <person name="Zhang Z."/>
            <person name="Fitz-Gibbon S.T."/>
            <person name="Lowe T.M."/>
            <person name="Saltikov C."/>
            <person name="House C.H."/>
            <person name="Richardson P."/>
        </authorList>
    </citation>
    <scope>NUCLEOTIDE SEQUENCE [LARGE SCALE GENOMIC DNA]</scope>
    <source>
        <strain evidence="3">ATCC 700844 / DSM 13496 / JCM 10307 / IC-167</strain>
    </source>
</reference>
<evidence type="ECO:0000313" key="2">
    <source>
        <dbReference type="EMBL" id="ABW01263.1"/>
    </source>
</evidence>
<keyword evidence="1" id="KW-0812">Transmembrane</keyword>
<dbReference type="STRING" id="397948.Cmaq_0418"/>
<dbReference type="AlphaFoldDB" id="A8MBS0"/>
<dbReference type="GeneID" id="5708796"/>
<dbReference type="RefSeq" id="WP_012185483.1">
    <property type="nucleotide sequence ID" value="NC_009954.1"/>
</dbReference>
<dbReference type="Proteomes" id="UP000001137">
    <property type="component" value="Chromosome"/>
</dbReference>
<keyword evidence="1" id="KW-0472">Membrane</keyword>
<feature type="transmembrane region" description="Helical" evidence="1">
    <location>
        <begin position="12"/>
        <end position="36"/>
    </location>
</feature>
<sequence length="169" mass="17782">MDYSSKRMRRGIEPIVAAILLIVITVVAAVLLYFWFSGYLSATTTRVSQISAPEEAQIIGVNYAPTSNYLVVFLQNVGQIPITIAQAYILNSTTLNVVCSLAISGYTPLPSSVSSTSGPVSSVSTVTIGGSGAVAIFLGLSGCSLSPNTIYVVKLVTARGTQITYEFST</sequence>
<accession>A8MBS0</accession>
<evidence type="ECO:0008006" key="4">
    <source>
        <dbReference type="Google" id="ProtNLM"/>
    </source>
</evidence>
<proteinExistence type="predicted"/>
<gene>
    <name evidence="2" type="ordered locus">Cmaq_0418</name>
</gene>
<dbReference type="HOGENOM" id="CLU_147148_0_0_2"/>